<dbReference type="AlphaFoldDB" id="A0A0A8Y6B0"/>
<feature type="compositionally biased region" description="Basic and acidic residues" evidence="1">
    <location>
        <begin position="1"/>
        <end position="12"/>
    </location>
</feature>
<dbReference type="EMBL" id="GBRH01277342">
    <property type="protein sequence ID" value="JAD20553.1"/>
    <property type="molecule type" value="Transcribed_RNA"/>
</dbReference>
<feature type="region of interest" description="Disordered" evidence="1">
    <location>
        <begin position="1"/>
        <end position="23"/>
    </location>
</feature>
<name>A0A0A8Y6B0_ARUDO</name>
<organism evidence="2">
    <name type="scientific">Arundo donax</name>
    <name type="common">Giant reed</name>
    <name type="synonym">Donax arundinaceus</name>
    <dbReference type="NCBI Taxonomy" id="35708"/>
    <lineage>
        <taxon>Eukaryota</taxon>
        <taxon>Viridiplantae</taxon>
        <taxon>Streptophyta</taxon>
        <taxon>Embryophyta</taxon>
        <taxon>Tracheophyta</taxon>
        <taxon>Spermatophyta</taxon>
        <taxon>Magnoliopsida</taxon>
        <taxon>Liliopsida</taxon>
        <taxon>Poales</taxon>
        <taxon>Poaceae</taxon>
        <taxon>PACMAD clade</taxon>
        <taxon>Arundinoideae</taxon>
        <taxon>Arundineae</taxon>
        <taxon>Arundo</taxon>
    </lineage>
</organism>
<sequence length="23" mass="2882">MKREEHSRRDLDAMLQQHCQIQE</sequence>
<evidence type="ECO:0000313" key="2">
    <source>
        <dbReference type="EMBL" id="JAD20553.1"/>
    </source>
</evidence>
<protein>
    <submittedName>
        <fullName evidence="2">Uncharacterized protein</fullName>
    </submittedName>
</protein>
<accession>A0A0A8Y6B0</accession>
<reference evidence="2" key="1">
    <citation type="submission" date="2014-09" db="EMBL/GenBank/DDBJ databases">
        <authorList>
            <person name="Magalhaes I.L.F."/>
            <person name="Oliveira U."/>
            <person name="Santos F.R."/>
            <person name="Vidigal T.H.D.A."/>
            <person name="Brescovit A.D."/>
            <person name="Santos A.J."/>
        </authorList>
    </citation>
    <scope>NUCLEOTIDE SEQUENCE</scope>
    <source>
        <tissue evidence="2">Shoot tissue taken approximately 20 cm above the soil surface</tissue>
    </source>
</reference>
<evidence type="ECO:0000256" key="1">
    <source>
        <dbReference type="SAM" id="MobiDB-lite"/>
    </source>
</evidence>
<proteinExistence type="predicted"/>
<reference evidence="2" key="2">
    <citation type="journal article" date="2015" name="Data Brief">
        <title>Shoot transcriptome of the giant reed, Arundo donax.</title>
        <authorList>
            <person name="Barrero R.A."/>
            <person name="Guerrero F.D."/>
            <person name="Moolhuijzen P."/>
            <person name="Goolsby J.A."/>
            <person name="Tidwell J."/>
            <person name="Bellgard S.E."/>
            <person name="Bellgard M.I."/>
        </authorList>
    </citation>
    <scope>NUCLEOTIDE SEQUENCE</scope>
    <source>
        <tissue evidence="2">Shoot tissue taken approximately 20 cm above the soil surface</tissue>
    </source>
</reference>